<gene>
    <name evidence="8" type="primary">KAFR0E03060</name>
    <name evidence="8" type="ORF">KAFR_0E03060</name>
</gene>
<reference evidence="8 9" key="1">
    <citation type="journal article" date="2011" name="Proc. Natl. Acad. Sci. U.S.A.">
        <title>Evolutionary erosion of yeast sex chromosomes by mating-type switching accidents.</title>
        <authorList>
            <person name="Gordon J.L."/>
            <person name="Armisen D."/>
            <person name="Proux-Wera E."/>
            <person name="Oheigeartaigh S.S."/>
            <person name="Byrne K.P."/>
            <person name="Wolfe K.H."/>
        </authorList>
    </citation>
    <scope>NUCLEOTIDE SEQUENCE [LARGE SCALE GENOMIC DNA]</scope>
    <source>
        <strain evidence="9">ATCC 22294 / BCRC 22015 / CBS 2517 / CECT 1963 / NBRC 1671 / NRRL Y-8276</strain>
    </source>
</reference>
<keyword evidence="4 6" id="KW-1133">Transmembrane helix</keyword>
<feature type="compositionally biased region" description="Basic residues" evidence="7">
    <location>
        <begin position="20"/>
        <end position="31"/>
    </location>
</feature>
<name>H2AVQ8_KAZAF</name>
<evidence type="ECO:0000313" key="8">
    <source>
        <dbReference type="EMBL" id="CCF58458.1"/>
    </source>
</evidence>
<evidence type="ECO:0000313" key="9">
    <source>
        <dbReference type="Proteomes" id="UP000005220"/>
    </source>
</evidence>
<dbReference type="EMBL" id="HE650825">
    <property type="protein sequence ID" value="CCF58458.1"/>
    <property type="molecule type" value="Genomic_DNA"/>
</dbReference>
<protein>
    <recommendedName>
        <fullName evidence="6">Stress-associated endoplasmic reticulum protein</fullName>
    </recommendedName>
</protein>
<evidence type="ECO:0000256" key="7">
    <source>
        <dbReference type="SAM" id="MobiDB-lite"/>
    </source>
</evidence>
<keyword evidence="5 6" id="KW-0472">Membrane</keyword>
<evidence type="ECO:0000256" key="3">
    <source>
        <dbReference type="ARBA" id="ARBA00022824"/>
    </source>
</evidence>
<comment type="similarity">
    <text evidence="1 6">Belongs to the RAMP4 family.</text>
</comment>
<feature type="region of interest" description="Disordered" evidence="7">
    <location>
        <begin position="1"/>
        <end position="36"/>
    </location>
</feature>
<dbReference type="Pfam" id="PF06624">
    <property type="entry name" value="RAMP4"/>
    <property type="match status" value="1"/>
</dbReference>
<evidence type="ECO:0000256" key="2">
    <source>
        <dbReference type="ARBA" id="ARBA00022692"/>
    </source>
</evidence>
<feature type="compositionally biased region" description="Basic and acidic residues" evidence="7">
    <location>
        <begin position="10"/>
        <end position="19"/>
    </location>
</feature>
<accession>H2AVQ8</accession>
<evidence type="ECO:0000256" key="1">
    <source>
        <dbReference type="ARBA" id="ARBA00005500"/>
    </source>
</evidence>
<comment type="subcellular location">
    <subcellularLocation>
        <location evidence="6">Membrane</location>
        <topology evidence="6">Single-pass membrane protein</topology>
    </subcellularLocation>
    <subcellularLocation>
        <location evidence="6">Endoplasmic reticulum membrane</location>
        <topology evidence="6">Single-pass membrane protein</topology>
    </subcellularLocation>
</comment>
<keyword evidence="3 6" id="KW-0256">Endoplasmic reticulum</keyword>
<feature type="transmembrane region" description="Helical" evidence="6">
    <location>
        <begin position="45"/>
        <end position="65"/>
    </location>
</feature>
<keyword evidence="9" id="KW-1185">Reference proteome</keyword>
<evidence type="ECO:0000256" key="5">
    <source>
        <dbReference type="ARBA" id="ARBA00023136"/>
    </source>
</evidence>
<dbReference type="eggNOG" id="ENOG502SDGZ">
    <property type="taxonomic scope" value="Eukaryota"/>
</dbReference>
<dbReference type="GO" id="GO:0009306">
    <property type="term" value="P:protein secretion"/>
    <property type="evidence" value="ECO:0007669"/>
    <property type="project" value="EnsemblFungi"/>
</dbReference>
<organism evidence="8 9">
    <name type="scientific">Kazachstania africana (strain ATCC 22294 / BCRC 22015 / CBS 2517 / CECT 1963 / NBRC 1671 / NRRL Y-8276)</name>
    <name type="common">Yeast</name>
    <name type="synonym">Kluyveromyces africanus</name>
    <dbReference type="NCBI Taxonomy" id="1071382"/>
    <lineage>
        <taxon>Eukaryota</taxon>
        <taxon>Fungi</taxon>
        <taxon>Dikarya</taxon>
        <taxon>Ascomycota</taxon>
        <taxon>Saccharomycotina</taxon>
        <taxon>Saccharomycetes</taxon>
        <taxon>Saccharomycetales</taxon>
        <taxon>Saccharomycetaceae</taxon>
        <taxon>Kazachstania</taxon>
    </lineage>
</organism>
<proteinExistence type="inferred from homology"/>
<sequence>MAVQTPKQRIANEKFNKNIEKHRKYGKKKPTKKDQDRKLGISKTWIMVILFLLLGGGLLELLSFFL</sequence>
<evidence type="ECO:0000256" key="4">
    <source>
        <dbReference type="ARBA" id="ARBA00022989"/>
    </source>
</evidence>
<keyword evidence="2 6" id="KW-0812">Transmembrane</keyword>
<dbReference type="GO" id="GO:0005789">
    <property type="term" value="C:endoplasmic reticulum membrane"/>
    <property type="evidence" value="ECO:0007669"/>
    <property type="project" value="UniProtKB-SubCell"/>
</dbReference>
<dbReference type="InParanoid" id="H2AVQ8"/>
<dbReference type="AlphaFoldDB" id="H2AVQ8"/>
<dbReference type="InterPro" id="IPR010580">
    <property type="entry name" value="ER_stress-assoc"/>
</dbReference>
<dbReference type="Proteomes" id="UP000005220">
    <property type="component" value="Chromosome 5"/>
</dbReference>
<dbReference type="GeneID" id="13883195"/>
<comment type="function">
    <text evidence="6">Interacts with target proteins during translocation into the lumen of the endoplasmic reticulum. Protects unfolded target proteins against degradation and facilitate correct glycosylation.</text>
</comment>
<dbReference type="HOGENOM" id="CLU_182424_0_1_1"/>
<dbReference type="FunCoup" id="H2AVQ8">
    <property type="interactions" value="44"/>
</dbReference>
<dbReference type="KEGG" id="kaf:KAFR_0E03060"/>
<dbReference type="RefSeq" id="XP_003957593.1">
    <property type="nucleotide sequence ID" value="XM_003957544.1"/>
</dbReference>
<evidence type="ECO:0000256" key="6">
    <source>
        <dbReference type="RuleBase" id="RU364120"/>
    </source>
</evidence>